<evidence type="ECO:0000313" key="5">
    <source>
        <dbReference type="Proteomes" id="UP000253740"/>
    </source>
</evidence>
<dbReference type="AlphaFoldDB" id="A0A0K8QQC4"/>
<feature type="signal peptide" evidence="1">
    <location>
        <begin position="1"/>
        <end position="19"/>
    </location>
</feature>
<sequence length="209" mass="23084">MRRFPWFALPLLAAAAARAAPPQDYRIDPVHSQVIFCVDHDGFSTPCGRLRVAAGWLHFDRDDWSRSRVVADIDLASVDMGDAGWEKAVRGRDFLDAKRAPLAHFESVSVQRRDDDHGVLHGTLTLRGASREVTIPFTVNRVGITAFGLHTIAGFSGAVTLARRDFGMTAFAKSIGADVQVRLEIEAILDSRAPELYRQYEATHAATQQ</sequence>
<dbReference type="EMBL" id="DF970243">
    <property type="protein sequence ID" value="GAP67115.1"/>
    <property type="molecule type" value="Genomic_DNA"/>
</dbReference>
<evidence type="ECO:0000256" key="1">
    <source>
        <dbReference type="SAM" id="SignalP"/>
    </source>
</evidence>
<protein>
    <submittedName>
        <fullName evidence="3">Polyisoprenoid-binding protein</fullName>
    </submittedName>
    <submittedName>
        <fullName evidence="4">YceI like family protein</fullName>
    </submittedName>
</protein>
<accession>A0A0K8QQC4</accession>
<dbReference type="SMART" id="SM00867">
    <property type="entry name" value="YceI"/>
    <property type="match status" value="1"/>
</dbReference>
<keyword evidence="5" id="KW-1185">Reference proteome</keyword>
<dbReference type="InterPro" id="IPR036761">
    <property type="entry name" value="TTHA0802/YceI-like_sf"/>
</dbReference>
<proteinExistence type="predicted"/>
<reference evidence="4" key="2">
    <citation type="submission" date="2015-08" db="EMBL/GenBank/DDBJ databases">
        <title>Complete DNA Sequence of Pseudomonas syringae pv. actinidiae, the Causal Agent of Kiwifruit Canker Disease.</title>
        <authorList>
            <person name="Rikkerink E.H.A."/>
            <person name="Fineran P.C."/>
        </authorList>
    </citation>
    <scope>NUCLEOTIDE SEQUENCE</scope>
    <source>
        <strain evidence="4">SkMP5</strain>
    </source>
</reference>
<gene>
    <name evidence="3" type="ORF">MBSD_2472</name>
    <name evidence="4" type="ORF">MBSD_n2431</name>
</gene>
<name>A0A0K8QQC4_9GAMM</name>
<dbReference type="EMBL" id="DF952421">
    <property type="protein sequence ID" value="GAN45894.1"/>
    <property type="molecule type" value="Genomic_DNA"/>
</dbReference>
<feature type="domain" description="Lipid/polyisoprenoid-binding YceI-like" evidence="2">
    <location>
        <begin position="24"/>
        <end position="188"/>
    </location>
</feature>
<dbReference type="PANTHER" id="PTHR34406:SF1">
    <property type="entry name" value="PROTEIN YCEI"/>
    <property type="match status" value="1"/>
</dbReference>
<dbReference type="STRING" id="1475481.GCA_000953855_02480"/>
<evidence type="ECO:0000313" key="4">
    <source>
        <dbReference type="EMBL" id="GAP67115.1"/>
    </source>
</evidence>
<dbReference type="InterPro" id="IPR007372">
    <property type="entry name" value="Lipid/polyisoprenoid-bd_YceI"/>
</dbReference>
<feature type="chain" id="PRO_5007415089" evidence="1">
    <location>
        <begin position="20"/>
        <end position="209"/>
    </location>
</feature>
<evidence type="ECO:0000313" key="3">
    <source>
        <dbReference type="EMBL" id="GAN45894.1"/>
    </source>
</evidence>
<dbReference type="OrthoDB" id="9811006at2"/>
<dbReference type="HOGENOM" id="CLU_071003_1_0_6"/>
<dbReference type="Pfam" id="PF04264">
    <property type="entry name" value="YceI"/>
    <property type="match status" value="1"/>
</dbReference>
<organism evidence="4">
    <name type="scientific">Mizugakiibacter sediminis</name>
    <dbReference type="NCBI Taxonomy" id="1475481"/>
    <lineage>
        <taxon>Bacteria</taxon>
        <taxon>Pseudomonadati</taxon>
        <taxon>Pseudomonadota</taxon>
        <taxon>Gammaproteobacteria</taxon>
        <taxon>Lysobacterales</taxon>
        <taxon>Rhodanobacteraceae</taxon>
        <taxon>Mizugakiibacter</taxon>
    </lineage>
</organism>
<reference evidence="3" key="1">
    <citation type="submission" date="2015-03" db="EMBL/GenBank/DDBJ databases">
        <title>Draft genome sequence of Mizugakiibacter sediminis skMP5.</title>
        <authorList>
            <person name="Watanabe T."/>
            <person name="Kojima H."/>
            <person name="Fukui M."/>
        </authorList>
    </citation>
    <scope>NUCLEOTIDE SEQUENCE</scope>
    <source>
        <strain evidence="3">SkMP5</strain>
    </source>
</reference>
<dbReference type="SUPFAM" id="SSF101874">
    <property type="entry name" value="YceI-like"/>
    <property type="match status" value="1"/>
</dbReference>
<keyword evidence="1" id="KW-0732">Signal</keyword>
<evidence type="ECO:0000259" key="2">
    <source>
        <dbReference type="SMART" id="SM00867"/>
    </source>
</evidence>
<dbReference type="Proteomes" id="UP000253740">
    <property type="component" value="Unassembled WGS sequence"/>
</dbReference>
<dbReference type="Gene3D" id="2.40.128.110">
    <property type="entry name" value="Lipid/polyisoprenoid-binding, YceI-like"/>
    <property type="match status" value="1"/>
</dbReference>
<dbReference type="PANTHER" id="PTHR34406">
    <property type="entry name" value="PROTEIN YCEI"/>
    <property type="match status" value="1"/>
</dbReference>